<name>A0ABP4A9V5_9PSEU</name>
<protein>
    <recommendedName>
        <fullName evidence="3">HTH cro/C1-type domain-containing protein</fullName>
    </recommendedName>
</protein>
<dbReference type="RefSeq" id="WP_343941338.1">
    <property type="nucleotide sequence ID" value="NZ_BAAAHP010000069.1"/>
</dbReference>
<keyword evidence="2" id="KW-1185">Reference proteome</keyword>
<sequence>MTPEVRLGGPERATACCGGVSPDVGKRHVADLRAARTVTPAQLDQAVHQLRERRGRPAAEQMQAILRALDLTVVRDSEHRR</sequence>
<dbReference type="Proteomes" id="UP001499967">
    <property type="component" value="Unassembled WGS sequence"/>
</dbReference>
<organism evidence="1 2">
    <name type="scientific">Pseudonocardia zijingensis</name>
    <dbReference type="NCBI Taxonomy" id="153376"/>
    <lineage>
        <taxon>Bacteria</taxon>
        <taxon>Bacillati</taxon>
        <taxon>Actinomycetota</taxon>
        <taxon>Actinomycetes</taxon>
        <taxon>Pseudonocardiales</taxon>
        <taxon>Pseudonocardiaceae</taxon>
        <taxon>Pseudonocardia</taxon>
    </lineage>
</organism>
<evidence type="ECO:0000313" key="2">
    <source>
        <dbReference type="Proteomes" id="UP001499967"/>
    </source>
</evidence>
<evidence type="ECO:0008006" key="3">
    <source>
        <dbReference type="Google" id="ProtNLM"/>
    </source>
</evidence>
<evidence type="ECO:0000313" key="1">
    <source>
        <dbReference type="EMBL" id="GAA0933593.1"/>
    </source>
</evidence>
<accession>A0ABP4A9V5</accession>
<comment type="caution">
    <text evidence="1">The sequence shown here is derived from an EMBL/GenBank/DDBJ whole genome shotgun (WGS) entry which is preliminary data.</text>
</comment>
<dbReference type="EMBL" id="BAAAHP010000069">
    <property type="protein sequence ID" value="GAA0933593.1"/>
    <property type="molecule type" value="Genomic_DNA"/>
</dbReference>
<gene>
    <name evidence="1" type="ORF">GCM10009559_23320</name>
</gene>
<reference evidence="2" key="1">
    <citation type="journal article" date="2019" name="Int. J. Syst. Evol. Microbiol.">
        <title>The Global Catalogue of Microorganisms (GCM) 10K type strain sequencing project: providing services to taxonomists for standard genome sequencing and annotation.</title>
        <authorList>
            <consortium name="The Broad Institute Genomics Platform"/>
            <consortium name="The Broad Institute Genome Sequencing Center for Infectious Disease"/>
            <person name="Wu L."/>
            <person name="Ma J."/>
        </authorList>
    </citation>
    <scope>NUCLEOTIDE SEQUENCE [LARGE SCALE GENOMIC DNA]</scope>
    <source>
        <strain evidence="2">JCM 11117</strain>
    </source>
</reference>
<proteinExistence type="predicted"/>